<reference evidence="2 3" key="1">
    <citation type="submission" date="2023-08" db="EMBL/GenBank/DDBJ databases">
        <title>Black Yeasts Isolated from many extreme environments.</title>
        <authorList>
            <person name="Coleine C."/>
            <person name="Stajich J.E."/>
            <person name="Selbmann L."/>
        </authorList>
    </citation>
    <scope>NUCLEOTIDE SEQUENCE [LARGE SCALE GENOMIC DNA]</scope>
    <source>
        <strain evidence="2 3">CCFEE 5885</strain>
    </source>
</reference>
<evidence type="ECO:0008006" key="4">
    <source>
        <dbReference type="Google" id="ProtNLM"/>
    </source>
</evidence>
<evidence type="ECO:0000313" key="3">
    <source>
        <dbReference type="Proteomes" id="UP001345013"/>
    </source>
</evidence>
<dbReference type="EMBL" id="JAVRRG010000005">
    <property type="protein sequence ID" value="KAK5100919.1"/>
    <property type="molecule type" value="Genomic_DNA"/>
</dbReference>
<keyword evidence="1" id="KW-0812">Transmembrane</keyword>
<keyword evidence="1" id="KW-0472">Membrane</keyword>
<sequence>MSQSAHQLETSIKTLQNDATKRASLETSSSPSDSDVENALDTLASVLIPILHILQGTPVRAIVVTVVGLWSLLAITYLFFAQRSKKHPNTNKRSLRVTLELTTLVLWIISIVCSAMLALQYGIMALTGGVEAKVAFSLCRELIKAALEEVAEGAASGNIMRALEIVGQLVTIGGVSIVSVGVSAVCAAVSFVSLVVACCVSGGKKGSGGGYSSVRPRSEVTETLTMDDSAEKTPVSYVSEVQSPWQTPVTPATPYRYSDRGFSGRQMV</sequence>
<accession>A0ABR0KMW3</accession>
<name>A0ABR0KMW3_9EURO</name>
<feature type="transmembrane region" description="Helical" evidence="1">
    <location>
        <begin position="61"/>
        <end position="80"/>
    </location>
</feature>
<proteinExistence type="predicted"/>
<keyword evidence="3" id="KW-1185">Reference proteome</keyword>
<gene>
    <name evidence="2" type="ORF">LTR24_000767</name>
</gene>
<evidence type="ECO:0000313" key="2">
    <source>
        <dbReference type="EMBL" id="KAK5100919.1"/>
    </source>
</evidence>
<evidence type="ECO:0000256" key="1">
    <source>
        <dbReference type="SAM" id="Phobius"/>
    </source>
</evidence>
<organism evidence="2 3">
    <name type="scientific">Lithohypha guttulata</name>
    <dbReference type="NCBI Taxonomy" id="1690604"/>
    <lineage>
        <taxon>Eukaryota</taxon>
        <taxon>Fungi</taxon>
        <taxon>Dikarya</taxon>
        <taxon>Ascomycota</taxon>
        <taxon>Pezizomycotina</taxon>
        <taxon>Eurotiomycetes</taxon>
        <taxon>Chaetothyriomycetidae</taxon>
        <taxon>Chaetothyriales</taxon>
        <taxon>Trichomeriaceae</taxon>
        <taxon>Lithohypha</taxon>
    </lineage>
</organism>
<protein>
    <recommendedName>
        <fullName evidence="4">Transmembrane protein</fullName>
    </recommendedName>
</protein>
<feature type="transmembrane region" description="Helical" evidence="1">
    <location>
        <begin position="101"/>
        <end position="123"/>
    </location>
</feature>
<dbReference type="Proteomes" id="UP001345013">
    <property type="component" value="Unassembled WGS sequence"/>
</dbReference>
<comment type="caution">
    <text evidence="2">The sequence shown here is derived from an EMBL/GenBank/DDBJ whole genome shotgun (WGS) entry which is preliminary data.</text>
</comment>
<feature type="transmembrane region" description="Helical" evidence="1">
    <location>
        <begin position="177"/>
        <end position="200"/>
    </location>
</feature>
<keyword evidence="1" id="KW-1133">Transmembrane helix</keyword>